<keyword evidence="7" id="KW-1185">Reference proteome</keyword>
<dbReference type="AlphaFoldDB" id="A0A8S1S7L1"/>
<comment type="caution">
    <text evidence="6">The sequence shown here is derived from an EMBL/GenBank/DDBJ whole genome shotgun (WGS) entry which is preliminary data.</text>
</comment>
<reference evidence="6" key="1">
    <citation type="submission" date="2021-01" db="EMBL/GenBank/DDBJ databases">
        <authorList>
            <consortium name="Genoscope - CEA"/>
            <person name="William W."/>
        </authorList>
    </citation>
    <scope>NUCLEOTIDE SEQUENCE</scope>
</reference>
<dbReference type="PANTHER" id="PTHR11482">
    <property type="entry name" value="ARGININE/DIAMINOPIMELATE/ORNITHINE DECARBOXYLASE"/>
    <property type="match status" value="1"/>
</dbReference>
<dbReference type="InterPro" id="IPR022644">
    <property type="entry name" value="De-COase2_N"/>
</dbReference>
<evidence type="ECO:0000256" key="1">
    <source>
        <dbReference type="ARBA" id="ARBA00001933"/>
    </source>
</evidence>
<name>A0A8S1S7L1_PAROT</name>
<keyword evidence="4" id="KW-0456">Lyase</keyword>
<dbReference type="CDD" id="cd00622">
    <property type="entry name" value="PLPDE_III_ODC"/>
    <property type="match status" value="1"/>
</dbReference>
<dbReference type="GO" id="GO:0005737">
    <property type="term" value="C:cytoplasm"/>
    <property type="evidence" value="ECO:0007669"/>
    <property type="project" value="TreeGrafter"/>
</dbReference>
<dbReference type="OMA" id="FNGLYEM"/>
<protein>
    <recommendedName>
        <fullName evidence="5">Orn/DAP/Arg decarboxylase 2 N-terminal domain-containing protein</fullName>
    </recommendedName>
</protein>
<organism evidence="6 7">
    <name type="scientific">Paramecium octaurelia</name>
    <dbReference type="NCBI Taxonomy" id="43137"/>
    <lineage>
        <taxon>Eukaryota</taxon>
        <taxon>Sar</taxon>
        <taxon>Alveolata</taxon>
        <taxon>Ciliophora</taxon>
        <taxon>Intramacronucleata</taxon>
        <taxon>Oligohymenophorea</taxon>
        <taxon>Peniculida</taxon>
        <taxon>Parameciidae</taxon>
        <taxon>Paramecium</taxon>
    </lineage>
</organism>
<dbReference type="GO" id="GO:0004586">
    <property type="term" value="F:ornithine decarboxylase activity"/>
    <property type="evidence" value="ECO:0007669"/>
    <property type="project" value="TreeGrafter"/>
</dbReference>
<dbReference type="EMBL" id="CAJJDP010000005">
    <property type="protein sequence ID" value="CAD8135039.1"/>
    <property type="molecule type" value="Genomic_DNA"/>
</dbReference>
<dbReference type="PANTHER" id="PTHR11482:SF6">
    <property type="entry name" value="ORNITHINE DECARBOXYLASE 1-RELATED"/>
    <property type="match status" value="1"/>
</dbReference>
<keyword evidence="3" id="KW-0663">Pyridoxal phosphate</keyword>
<dbReference type="Proteomes" id="UP000683925">
    <property type="component" value="Unassembled WGS sequence"/>
</dbReference>
<accession>A0A8S1S7L1</accession>
<comment type="cofactor">
    <cofactor evidence="1">
        <name>pyridoxal 5'-phosphate</name>
        <dbReference type="ChEBI" id="CHEBI:597326"/>
    </cofactor>
</comment>
<evidence type="ECO:0000259" key="5">
    <source>
        <dbReference type="Pfam" id="PF02784"/>
    </source>
</evidence>
<dbReference type="OrthoDB" id="287243at2759"/>
<evidence type="ECO:0000256" key="2">
    <source>
        <dbReference type="ARBA" id="ARBA00008872"/>
    </source>
</evidence>
<sequence>MTSFLKQNIFSSQNAEQLPQTIQVIKLNHHIRFQIILFKRKLTISQQKEFLNYARIDPFGHSFLIYNSNELKNKINQWKLTLPWITPHYAIKSNPIEPLIYDIINGPYGTFDCASKGEIQMVMKYGVPASKLVYSNPVKEEKDIIFAKSKGVQITSADSIEELIKIQKIAPQMKILWRISIVEENPEQMATLFSGKFGDDVPSLDAAHKRFKQIQQMGIQLRGIHFHCGSAIQGSSSFGKAIDLAQDYSMDTRWKMLDVGGGFPTGNIHENAINALKRTENDPLGYEVIAEPGRHFSANSCSLLFRILTKRIKHGRLCYHVNESLYHSFNCILMDGISFENQNDQFYSVLNSDESENSKISDQGNVSIFGMTCDGADVIANNITAPTDMNVGDWVCMQGMGSYTIGPKSTFNGMKSTTKIYQWSGQLEQQSEAQPQIAISQTF</sequence>
<dbReference type="FunFam" id="3.20.20.10:FF:000008">
    <property type="entry name" value="Ornithine decarboxylase"/>
    <property type="match status" value="1"/>
</dbReference>
<gene>
    <name evidence="6" type="ORF">POCTA_138.1.T0060187</name>
</gene>
<proteinExistence type="inferred from homology"/>
<dbReference type="InterPro" id="IPR002433">
    <property type="entry name" value="Orn_de-COase"/>
</dbReference>
<evidence type="ECO:0000256" key="4">
    <source>
        <dbReference type="ARBA" id="ARBA00023239"/>
    </source>
</evidence>
<comment type="similarity">
    <text evidence="2">Belongs to the Orn/Lys/Arg decarboxylase class-II family.</text>
</comment>
<evidence type="ECO:0000256" key="3">
    <source>
        <dbReference type="ARBA" id="ARBA00022898"/>
    </source>
</evidence>
<feature type="domain" description="Orn/DAP/Arg decarboxylase 2 N-terminal" evidence="5">
    <location>
        <begin position="70"/>
        <end position="298"/>
    </location>
</feature>
<dbReference type="Pfam" id="PF02784">
    <property type="entry name" value="Orn_Arg_deC_N"/>
    <property type="match status" value="1"/>
</dbReference>
<evidence type="ECO:0000313" key="7">
    <source>
        <dbReference type="Proteomes" id="UP000683925"/>
    </source>
</evidence>
<dbReference type="GO" id="GO:0033387">
    <property type="term" value="P:putrescine biosynthetic process from arginine, via ornithine"/>
    <property type="evidence" value="ECO:0007669"/>
    <property type="project" value="TreeGrafter"/>
</dbReference>
<evidence type="ECO:0000313" key="6">
    <source>
        <dbReference type="EMBL" id="CAD8135039.1"/>
    </source>
</evidence>